<accession>A0A5N6M032</accession>
<proteinExistence type="predicted"/>
<organism evidence="2 3">
    <name type="scientific">Mikania micrantha</name>
    <name type="common">bitter vine</name>
    <dbReference type="NCBI Taxonomy" id="192012"/>
    <lineage>
        <taxon>Eukaryota</taxon>
        <taxon>Viridiplantae</taxon>
        <taxon>Streptophyta</taxon>
        <taxon>Embryophyta</taxon>
        <taxon>Tracheophyta</taxon>
        <taxon>Spermatophyta</taxon>
        <taxon>Magnoliopsida</taxon>
        <taxon>eudicotyledons</taxon>
        <taxon>Gunneridae</taxon>
        <taxon>Pentapetalae</taxon>
        <taxon>asterids</taxon>
        <taxon>campanulids</taxon>
        <taxon>Asterales</taxon>
        <taxon>Asteraceae</taxon>
        <taxon>Asteroideae</taxon>
        <taxon>Heliantheae alliance</taxon>
        <taxon>Eupatorieae</taxon>
        <taxon>Mikania</taxon>
    </lineage>
</organism>
<dbReference type="AlphaFoldDB" id="A0A5N6M032"/>
<keyword evidence="3" id="KW-1185">Reference proteome</keyword>
<evidence type="ECO:0000313" key="3">
    <source>
        <dbReference type="Proteomes" id="UP000326396"/>
    </source>
</evidence>
<reference evidence="2 3" key="1">
    <citation type="submission" date="2019-05" db="EMBL/GenBank/DDBJ databases">
        <title>Mikania micrantha, genome provides insights into the molecular mechanism of rapid growth.</title>
        <authorList>
            <person name="Liu B."/>
        </authorList>
    </citation>
    <scope>NUCLEOTIDE SEQUENCE [LARGE SCALE GENOMIC DNA]</scope>
    <source>
        <strain evidence="2">NLD-2019</strain>
        <tissue evidence="2">Leaf</tissue>
    </source>
</reference>
<feature type="compositionally biased region" description="Low complexity" evidence="1">
    <location>
        <begin position="53"/>
        <end position="70"/>
    </location>
</feature>
<sequence length="85" mass="8946">MCVGLSHTDAHELLNNLHIPRGIPTIPPPVGVLQNIRFEAGSKSDKFDPRRGAPVTSSSAATTSSKAIPPAKDKALLVEDECGTD</sequence>
<protein>
    <submittedName>
        <fullName evidence="2">Uncharacterized protein</fullName>
    </submittedName>
</protein>
<dbReference type="Proteomes" id="UP000326396">
    <property type="component" value="Linkage Group LG7"/>
</dbReference>
<feature type="region of interest" description="Disordered" evidence="1">
    <location>
        <begin position="41"/>
        <end position="85"/>
    </location>
</feature>
<evidence type="ECO:0000313" key="2">
    <source>
        <dbReference type="EMBL" id="KAD3067249.1"/>
    </source>
</evidence>
<comment type="caution">
    <text evidence="2">The sequence shown here is derived from an EMBL/GenBank/DDBJ whole genome shotgun (WGS) entry which is preliminary data.</text>
</comment>
<feature type="compositionally biased region" description="Basic and acidic residues" evidence="1">
    <location>
        <begin position="41"/>
        <end position="51"/>
    </location>
</feature>
<dbReference type="EMBL" id="SZYD01000017">
    <property type="protein sequence ID" value="KAD3067249.1"/>
    <property type="molecule type" value="Genomic_DNA"/>
</dbReference>
<evidence type="ECO:0000256" key="1">
    <source>
        <dbReference type="SAM" id="MobiDB-lite"/>
    </source>
</evidence>
<gene>
    <name evidence="2" type="ORF">E3N88_35129</name>
</gene>
<name>A0A5N6M032_9ASTR</name>